<accession>A0A8C5KV76</accession>
<evidence type="ECO:0000256" key="1">
    <source>
        <dbReference type="SAM" id="SignalP"/>
    </source>
</evidence>
<dbReference type="InterPro" id="IPR016054">
    <property type="entry name" value="LY6_UPA_recep-like"/>
</dbReference>
<dbReference type="GeneTree" id="ENSGT00390000012586"/>
<dbReference type="Proteomes" id="UP000694385">
    <property type="component" value="Unassembled WGS sequence"/>
</dbReference>
<proteinExistence type="predicted"/>
<dbReference type="Ensembl" id="ENSJJAT00000022848.1">
    <property type="protein sequence ID" value="ENSJJAP00000016339.1"/>
    <property type="gene ID" value="ENSJJAG00000018220.1"/>
</dbReference>
<reference evidence="3" key="2">
    <citation type="submission" date="2025-09" db="UniProtKB">
        <authorList>
            <consortium name="Ensembl"/>
        </authorList>
    </citation>
    <scope>IDENTIFICATION</scope>
</reference>
<keyword evidence="4" id="KW-1185">Reference proteome</keyword>
<evidence type="ECO:0000313" key="3">
    <source>
        <dbReference type="Ensembl" id="ENSJJAP00000016339.1"/>
    </source>
</evidence>
<dbReference type="Pfam" id="PF00021">
    <property type="entry name" value="UPAR_LY6"/>
    <property type="match status" value="1"/>
</dbReference>
<feature type="chain" id="PRO_5034813576" evidence="1">
    <location>
        <begin position="22"/>
        <end position="124"/>
    </location>
</feature>
<organism evidence="3 4">
    <name type="scientific">Jaculus jaculus</name>
    <name type="common">Lesser Egyptian jerboa</name>
    <dbReference type="NCBI Taxonomy" id="51337"/>
    <lineage>
        <taxon>Eukaryota</taxon>
        <taxon>Metazoa</taxon>
        <taxon>Chordata</taxon>
        <taxon>Craniata</taxon>
        <taxon>Vertebrata</taxon>
        <taxon>Euteleostomi</taxon>
        <taxon>Mammalia</taxon>
        <taxon>Eutheria</taxon>
        <taxon>Euarchontoglires</taxon>
        <taxon>Glires</taxon>
        <taxon>Rodentia</taxon>
        <taxon>Myomorpha</taxon>
        <taxon>Dipodoidea</taxon>
        <taxon>Dipodidae</taxon>
        <taxon>Dipodinae</taxon>
        <taxon>Jaculus</taxon>
    </lineage>
</organism>
<evidence type="ECO:0000313" key="4">
    <source>
        <dbReference type="Proteomes" id="UP000694385"/>
    </source>
</evidence>
<protein>
    <submittedName>
        <fullName evidence="3">Prostate and testis expressed 1</fullName>
    </submittedName>
</protein>
<dbReference type="CDD" id="cd23577">
    <property type="entry name" value="TFP_LU_ECD_PATE1"/>
    <property type="match status" value="1"/>
</dbReference>
<evidence type="ECO:0000259" key="2">
    <source>
        <dbReference type="Pfam" id="PF00021"/>
    </source>
</evidence>
<reference evidence="3" key="1">
    <citation type="submission" date="2025-08" db="UniProtKB">
        <authorList>
            <consortium name="Ensembl"/>
        </authorList>
    </citation>
    <scope>IDENTIFICATION</scope>
</reference>
<name>A0A8C5KV76_JACJA</name>
<sequence length="124" mass="13868">MGKSLLMSLIILSCYLTVLSGSFSHRTQEGLQVAIDGHDSVMDIVQCRTCHLQFPGEKCHLGRGVCTASQDEACVVGRIFKRDGTPWLMFMDCLRNCANVMKVRWGVYLVNFICCRGSDLCNEK</sequence>
<feature type="signal peptide" evidence="1">
    <location>
        <begin position="1"/>
        <end position="21"/>
    </location>
</feature>
<dbReference type="AlphaFoldDB" id="A0A8C5KV76"/>
<keyword evidence="1" id="KW-0732">Signal</keyword>
<feature type="domain" description="UPAR/Ly6" evidence="2">
    <location>
        <begin position="45"/>
        <end position="123"/>
    </location>
</feature>
<dbReference type="OMA" id="CANVENI"/>
<dbReference type="GO" id="GO:0030548">
    <property type="term" value="F:acetylcholine receptor regulator activity"/>
    <property type="evidence" value="ECO:0007669"/>
    <property type="project" value="Ensembl"/>
</dbReference>